<dbReference type="InterPro" id="IPR015940">
    <property type="entry name" value="UBA"/>
</dbReference>
<dbReference type="Pfam" id="PF00627">
    <property type="entry name" value="UBA"/>
    <property type="match status" value="1"/>
</dbReference>
<protein>
    <recommendedName>
        <fullName evidence="1">UBA domain-containing protein</fullName>
    </recommendedName>
</protein>
<dbReference type="Proteomes" id="UP000029120">
    <property type="component" value="Chromosome 7"/>
</dbReference>
<accession>A0A087GKW9</accession>
<keyword evidence="3" id="KW-1185">Reference proteome</keyword>
<sequence>MDFFWGDCASITTYLQSISPPSLDLTVPLNSTLRRRVTVTVAIDIQISPPSSSRGVTVAGIIVDGRVLSRYMRSEFINHFFSYEFTLRVGLLVERGLSFLFARLVLYHHPFSIHEEERVPNIASSSGAAGPEFEAKIATLVELGFFREAVIQALILFEGNEEQAAGYQRPTNCDLNVI</sequence>
<dbReference type="CDD" id="cd14309">
    <property type="entry name" value="UBA_scDdi1_like"/>
    <property type="match status" value="1"/>
</dbReference>
<dbReference type="AlphaFoldDB" id="A0A087GKW9"/>
<evidence type="ECO:0000259" key="1">
    <source>
        <dbReference type="PROSITE" id="PS50030"/>
    </source>
</evidence>
<evidence type="ECO:0000313" key="3">
    <source>
        <dbReference type="Proteomes" id="UP000029120"/>
    </source>
</evidence>
<evidence type="ECO:0000313" key="2">
    <source>
        <dbReference type="EMBL" id="KFK30521.1"/>
    </source>
</evidence>
<dbReference type="SUPFAM" id="SSF46934">
    <property type="entry name" value="UBA-like"/>
    <property type="match status" value="1"/>
</dbReference>
<dbReference type="OrthoDB" id="1746403at2759"/>
<dbReference type="InterPro" id="IPR009060">
    <property type="entry name" value="UBA-like_sf"/>
</dbReference>
<name>A0A087GKW9_ARAAL</name>
<dbReference type="Gramene" id="KFK30521">
    <property type="protein sequence ID" value="KFK30521"/>
    <property type="gene ID" value="AALP_AA7G273400"/>
</dbReference>
<dbReference type="Gene3D" id="1.10.8.10">
    <property type="entry name" value="DNA helicase RuvA subunit, C-terminal domain"/>
    <property type="match status" value="1"/>
</dbReference>
<proteinExistence type="predicted"/>
<reference evidence="3" key="1">
    <citation type="journal article" date="2015" name="Nat. Plants">
        <title>Genome expansion of Arabis alpina linked with retrotransposition and reduced symmetric DNA methylation.</title>
        <authorList>
            <person name="Willing E.M."/>
            <person name="Rawat V."/>
            <person name="Mandakova T."/>
            <person name="Maumus F."/>
            <person name="James G.V."/>
            <person name="Nordstroem K.J."/>
            <person name="Becker C."/>
            <person name="Warthmann N."/>
            <person name="Chica C."/>
            <person name="Szarzynska B."/>
            <person name="Zytnicki M."/>
            <person name="Albani M.C."/>
            <person name="Kiefer C."/>
            <person name="Bergonzi S."/>
            <person name="Castaings L."/>
            <person name="Mateos J.L."/>
            <person name="Berns M.C."/>
            <person name="Bujdoso N."/>
            <person name="Piofczyk T."/>
            <person name="de Lorenzo L."/>
            <person name="Barrero-Sicilia C."/>
            <person name="Mateos I."/>
            <person name="Piednoel M."/>
            <person name="Hagmann J."/>
            <person name="Chen-Min-Tao R."/>
            <person name="Iglesias-Fernandez R."/>
            <person name="Schuster S.C."/>
            <person name="Alonso-Blanco C."/>
            <person name="Roudier F."/>
            <person name="Carbonero P."/>
            <person name="Paz-Ares J."/>
            <person name="Davis S.J."/>
            <person name="Pecinka A."/>
            <person name="Quesneville H."/>
            <person name="Colot V."/>
            <person name="Lysak M.A."/>
            <person name="Weigel D."/>
            <person name="Coupland G."/>
            <person name="Schneeberger K."/>
        </authorList>
    </citation>
    <scope>NUCLEOTIDE SEQUENCE [LARGE SCALE GENOMIC DNA]</scope>
    <source>
        <strain evidence="3">cv. Pajares</strain>
    </source>
</reference>
<gene>
    <name evidence="2" type="ordered locus">AALP_Aa7g273400</name>
</gene>
<dbReference type="PROSITE" id="PS50030">
    <property type="entry name" value="UBA"/>
    <property type="match status" value="1"/>
</dbReference>
<organism evidence="2 3">
    <name type="scientific">Arabis alpina</name>
    <name type="common">Alpine rock-cress</name>
    <dbReference type="NCBI Taxonomy" id="50452"/>
    <lineage>
        <taxon>Eukaryota</taxon>
        <taxon>Viridiplantae</taxon>
        <taxon>Streptophyta</taxon>
        <taxon>Embryophyta</taxon>
        <taxon>Tracheophyta</taxon>
        <taxon>Spermatophyta</taxon>
        <taxon>Magnoliopsida</taxon>
        <taxon>eudicotyledons</taxon>
        <taxon>Gunneridae</taxon>
        <taxon>Pentapetalae</taxon>
        <taxon>rosids</taxon>
        <taxon>malvids</taxon>
        <taxon>Brassicales</taxon>
        <taxon>Brassicaceae</taxon>
        <taxon>Arabideae</taxon>
        <taxon>Arabis</taxon>
    </lineage>
</organism>
<dbReference type="EMBL" id="CM002875">
    <property type="protein sequence ID" value="KFK30521.1"/>
    <property type="molecule type" value="Genomic_DNA"/>
</dbReference>
<feature type="domain" description="UBA" evidence="1">
    <location>
        <begin position="131"/>
        <end position="167"/>
    </location>
</feature>